<keyword evidence="3" id="KW-1185">Reference proteome</keyword>
<dbReference type="AlphaFoldDB" id="L5LIT8"/>
<dbReference type="EMBL" id="KB111544">
    <property type="protein sequence ID" value="ELK25821.1"/>
    <property type="molecule type" value="Genomic_DNA"/>
</dbReference>
<evidence type="ECO:0000256" key="1">
    <source>
        <dbReference type="SAM" id="MobiDB-lite"/>
    </source>
</evidence>
<evidence type="ECO:0000313" key="2">
    <source>
        <dbReference type="EMBL" id="ELK25821.1"/>
    </source>
</evidence>
<gene>
    <name evidence="2" type="ORF">MDA_GLEAN10009523</name>
</gene>
<protein>
    <submittedName>
        <fullName evidence="2">Uncharacterized protein</fullName>
    </submittedName>
</protein>
<evidence type="ECO:0000313" key="3">
    <source>
        <dbReference type="Proteomes" id="UP000010556"/>
    </source>
</evidence>
<reference evidence="3" key="1">
    <citation type="journal article" date="2013" name="Science">
        <title>Comparative analysis of bat genomes provides insight into the evolution of flight and immunity.</title>
        <authorList>
            <person name="Zhang G."/>
            <person name="Cowled C."/>
            <person name="Shi Z."/>
            <person name="Huang Z."/>
            <person name="Bishop-Lilly K.A."/>
            <person name="Fang X."/>
            <person name="Wynne J.W."/>
            <person name="Xiong Z."/>
            <person name="Baker M.L."/>
            <person name="Zhao W."/>
            <person name="Tachedjian M."/>
            <person name="Zhu Y."/>
            <person name="Zhou P."/>
            <person name="Jiang X."/>
            <person name="Ng J."/>
            <person name="Yang L."/>
            <person name="Wu L."/>
            <person name="Xiao J."/>
            <person name="Feng Y."/>
            <person name="Chen Y."/>
            <person name="Sun X."/>
            <person name="Zhang Y."/>
            <person name="Marsh G.A."/>
            <person name="Crameri G."/>
            <person name="Broder C.C."/>
            <person name="Frey K.G."/>
            <person name="Wang L.F."/>
            <person name="Wang J."/>
        </authorList>
    </citation>
    <scope>NUCLEOTIDE SEQUENCE [LARGE SCALE GENOMIC DNA]</scope>
</reference>
<organism evidence="2 3">
    <name type="scientific">Myotis davidii</name>
    <name type="common">David's myotis</name>
    <dbReference type="NCBI Taxonomy" id="225400"/>
    <lineage>
        <taxon>Eukaryota</taxon>
        <taxon>Metazoa</taxon>
        <taxon>Chordata</taxon>
        <taxon>Craniata</taxon>
        <taxon>Vertebrata</taxon>
        <taxon>Euteleostomi</taxon>
        <taxon>Mammalia</taxon>
        <taxon>Eutheria</taxon>
        <taxon>Laurasiatheria</taxon>
        <taxon>Chiroptera</taxon>
        <taxon>Yangochiroptera</taxon>
        <taxon>Vespertilionidae</taxon>
        <taxon>Myotis</taxon>
    </lineage>
</organism>
<sequence length="154" mass="16657">MACTNPDLKSIYVRGKLHRPQQLEPGLQEKEGQKQRPPIHVVQTGPGPAPPGTLRGLRERLPPARGSSSRDGAGRGVLWGLVASVRVVPFVLKREKTIRISQETQLGVCLAHTACLPLKGVGRRGEGGADGKGTHRSDWVILSFHSPSFSEVFT</sequence>
<accession>L5LIT8</accession>
<dbReference type="Proteomes" id="UP000010556">
    <property type="component" value="Unassembled WGS sequence"/>
</dbReference>
<proteinExistence type="predicted"/>
<name>L5LIT8_MYODS</name>
<feature type="region of interest" description="Disordered" evidence="1">
    <location>
        <begin position="14"/>
        <end position="74"/>
    </location>
</feature>